<feature type="transmembrane region" description="Helical" evidence="1">
    <location>
        <begin position="6"/>
        <end position="28"/>
    </location>
</feature>
<keyword evidence="1" id="KW-0472">Membrane</keyword>
<protein>
    <submittedName>
        <fullName evidence="2">Uncharacterized protein</fullName>
    </submittedName>
</protein>
<reference evidence="2" key="1">
    <citation type="journal article" date="2020" name="Nature">
        <title>Giant virus diversity and host interactions through global metagenomics.</title>
        <authorList>
            <person name="Schulz F."/>
            <person name="Roux S."/>
            <person name="Paez-Espino D."/>
            <person name="Jungbluth S."/>
            <person name="Walsh D.A."/>
            <person name="Denef V.J."/>
            <person name="McMahon K.D."/>
            <person name="Konstantinidis K.T."/>
            <person name="Eloe-Fadrosh E.A."/>
            <person name="Kyrpides N.C."/>
            <person name="Woyke T."/>
        </authorList>
    </citation>
    <scope>NUCLEOTIDE SEQUENCE</scope>
    <source>
        <strain evidence="2">GVMAG-M-3300023184-168</strain>
    </source>
</reference>
<evidence type="ECO:0000313" key="2">
    <source>
        <dbReference type="EMBL" id="QHT83759.1"/>
    </source>
</evidence>
<dbReference type="AlphaFoldDB" id="A0A6C0HTB3"/>
<accession>A0A6C0HTB3</accession>
<keyword evidence="1" id="KW-0812">Transmembrane</keyword>
<dbReference type="EMBL" id="MN740011">
    <property type="protein sequence ID" value="QHT83759.1"/>
    <property type="molecule type" value="Genomic_DNA"/>
</dbReference>
<organism evidence="2">
    <name type="scientific">viral metagenome</name>
    <dbReference type="NCBI Taxonomy" id="1070528"/>
    <lineage>
        <taxon>unclassified sequences</taxon>
        <taxon>metagenomes</taxon>
        <taxon>organismal metagenomes</taxon>
    </lineage>
</organism>
<sequence>MNEQNIIIISIICFLFYFCDFIALYRSIKTINIIEKMISNKKEIYFFYSQEHF</sequence>
<proteinExistence type="predicted"/>
<name>A0A6C0HTB3_9ZZZZ</name>
<evidence type="ECO:0000256" key="1">
    <source>
        <dbReference type="SAM" id="Phobius"/>
    </source>
</evidence>
<keyword evidence="1" id="KW-1133">Transmembrane helix</keyword>